<accession>A0ABU4JNI5</accession>
<keyword evidence="2" id="KW-0282">Flagellum</keyword>
<dbReference type="SUPFAM" id="SSF64518">
    <property type="entry name" value="Phase 1 flagellin"/>
    <property type="match status" value="1"/>
</dbReference>
<dbReference type="Pfam" id="PF00669">
    <property type="entry name" value="Flagellin_N"/>
    <property type="match status" value="1"/>
</dbReference>
<protein>
    <submittedName>
        <fullName evidence="2">Flagellar hook-associated protein FlgL</fullName>
    </submittedName>
</protein>
<dbReference type="EMBL" id="JARUJP010000001">
    <property type="protein sequence ID" value="MDW8799704.1"/>
    <property type="molecule type" value="Genomic_DNA"/>
</dbReference>
<dbReference type="NCBIfam" id="TIGR02550">
    <property type="entry name" value="flagell_flgL"/>
    <property type="match status" value="1"/>
</dbReference>
<dbReference type="Gene3D" id="1.20.1330.10">
    <property type="entry name" value="f41 fragment of flagellin, N-terminal domain"/>
    <property type="match status" value="2"/>
</dbReference>
<comment type="caution">
    <text evidence="2">The sequence shown here is derived from an EMBL/GenBank/DDBJ whole genome shotgun (WGS) entry which is preliminary data.</text>
</comment>
<evidence type="ECO:0000313" key="3">
    <source>
        <dbReference type="Proteomes" id="UP001281656"/>
    </source>
</evidence>
<sequence length="438" mass="48572">MRVTNKMLANNYLSDMQTNLGKMRQLQQQMSSGKNFSKPSDDPFNVSRSMQMHTQIDANKQYNKNITNVINWLDTTDTALGQLGNVFQSIREKMVSAGNAAYGSDERLKIKDEINQRIGQISQVLNTSFDGEYIFGGTKGASKPVNAELDSAQNNRLIYTSSGGKELKKLPNVTSETVTPKNWSGKKITFNIDGKDVEITLDAFTDKSSVDDVVNSINKKISESETGTPPEKLLRGKIIAEKSADGKKISFFTQNNDKVAISATDIDAAEFNSKNQEFPSMQMNMISGSRETELSQGVIIKYNVSAVDVVNYGNSDKDNIMGLMQRILNHLEGKDDNGNTDAEAGTKALTNQDLVDIDAAMSQILKFRSEVGAKQKRMEGAKEQNEQSNLDMTDILSKTEDIDITEKTMEYAVMQTVYLASLQTSAKVLQPTLMDYMR</sequence>
<dbReference type="InterPro" id="IPR013384">
    <property type="entry name" value="Flagell_FlgL"/>
</dbReference>
<reference evidence="2 3" key="1">
    <citation type="submission" date="2023-04" db="EMBL/GenBank/DDBJ databases">
        <title>Clostridium tannerae sp. nov., isolated from the fecal material of an alpaca.</title>
        <authorList>
            <person name="Miller S."/>
            <person name="Hendry M."/>
            <person name="King J."/>
            <person name="Sankaranarayanan K."/>
            <person name="Lawson P.A."/>
        </authorList>
    </citation>
    <scope>NUCLEOTIDE SEQUENCE [LARGE SCALE GENOMIC DNA]</scope>
    <source>
        <strain evidence="2 3">A1-XYC3</strain>
    </source>
</reference>
<dbReference type="Proteomes" id="UP001281656">
    <property type="component" value="Unassembled WGS sequence"/>
</dbReference>
<dbReference type="PANTHER" id="PTHR42792">
    <property type="entry name" value="FLAGELLIN"/>
    <property type="match status" value="1"/>
</dbReference>
<keyword evidence="2" id="KW-0966">Cell projection</keyword>
<proteinExistence type="predicted"/>
<dbReference type="RefSeq" id="WP_318796398.1">
    <property type="nucleotide sequence ID" value="NZ_JARUJP010000001.1"/>
</dbReference>
<feature type="domain" description="Flagellin N-terminal" evidence="1">
    <location>
        <begin position="4"/>
        <end position="138"/>
    </location>
</feature>
<evidence type="ECO:0000259" key="1">
    <source>
        <dbReference type="Pfam" id="PF00669"/>
    </source>
</evidence>
<dbReference type="InterPro" id="IPR001492">
    <property type="entry name" value="Flagellin"/>
</dbReference>
<keyword evidence="3" id="KW-1185">Reference proteome</keyword>
<keyword evidence="2" id="KW-0969">Cilium</keyword>
<organism evidence="2 3">
    <name type="scientific">Clostridium tanneri</name>
    <dbReference type="NCBI Taxonomy" id="3037988"/>
    <lineage>
        <taxon>Bacteria</taxon>
        <taxon>Bacillati</taxon>
        <taxon>Bacillota</taxon>
        <taxon>Clostridia</taxon>
        <taxon>Eubacteriales</taxon>
        <taxon>Clostridiaceae</taxon>
        <taxon>Clostridium</taxon>
    </lineage>
</organism>
<dbReference type="PANTHER" id="PTHR42792:SF1">
    <property type="entry name" value="FLAGELLAR HOOK-ASSOCIATED PROTEIN 3"/>
    <property type="match status" value="1"/>
</dbReference>
<evidence type="ECO:0000313" key="2">
    <source>
        <dbReference type="EMBL" id="MDW8799704.1"/>
    </source>
</evidence>
<dbReference type="InterPro" id="IPR001029">
    <property type="entry name" value="Flagellin_N"/>
</dbReference>
<name>A0ABU4JNI5_9CLOT</name>
<gene>
    <name evidence="2" type="primary">flgL</name>
    <name evidence="2" type="ORF">P8V03_00875</name>
</gene>